<dbReference type="OrthoDB" id="1186563at2"/>
<evidence type="ECO:0000313" key="2">
    <source>
        <dbReference type="EMBL" id="PTQ92930.1"/>
    </source>
</evidence>
<keyword evidence="1" id="KW-0732">Signal</keyword>
<protein>
    <submittedName>
        <fullName evidence="2">Type IX secretion system PorP/SprF family membrane protein</fullName>
    </submittedName>
</protein>
<dbReference type="AlphaFoldDB" id="A0A2T5J5D3"/>
<feature type="signal peptide" evidence="1">
    <location>
        <begin position="1"/>
        <end position="19"/>
    </location>
</feature>
<reference evidence="2 3" key="1">
    <citation type="submission" date="2018-04" db="EMBL/GenBank/DDBJ databases">
        <title>Genomic Encyclopedia of Archaeal and Bacterial Type Strains, Phase II (KMG-II): from individual species to whole genera.</title>
        <authorList>
            <person name="Goeker M."/>
        </authorList>
    </citation>
    <scope>NUCLEOTIDE SEQUENCE [LARGE SCALE GENOMIC DNA]</scope>
    <source>
        <strain evidence="2 3">DSM 26809</strain>
    </source>
</reference>
<dbReference type="Pfam" id="PF11751">
    <property type="entry name" value="PorP_SprF"/>
    <property type="match status" value="1"/>
</dbReference>
<keyword evidence="3" id="KW-1185">Reference proteome</keyword>
<sequence>MKRILLICLSLTISSQLFAQDPHFTQYFASPLSLNPAYTGFFDGDMRVALNQRQQWANVGYKYNTTSISVDAKLLPNRIPEDDILAVGLSGVFDASLNGALKSNYISASAAYHKSLDEGGRQRLSVGLQFTYANTFIDFNNLTFASQYDGNKFDTSIPVSVDSYKSSASYYDAHAGVLYSFKNENASWYAGASVYHLARPTESLFTSEGIKVPFRETFHAGGEINMGNRSSIILSGMYMTQNGAHDQMIGAIYSVKANNNENAFNISFGSWLRFGDSYVPYVGMDFQDFTLGMNYAVPYNNTINYRPNTVEISLIYRKGAHSGKLDCPRF</sequence>
<proteinExistence type="predicted"/>
<accession>A0A2T5J5D3</accession>
<organism evidence="2 3">
    <name type="scientific">Mucilaginibacter yixingensis</name>
    <dbReference type="NCBI Taxonomy" id="1295612"/>
    <lineage>
        <taxon>Bacteria</taxon>
        <taxon>Pseudomonadati</taxon>
        <taxon>Bacteroidota</taxon>
        <taxon>Sphingobacteriia</taxon>
        <taxon>Sphingobacteriales</taxon>
        <taxon>Sphingobacteriaceae</taxon>
        <taxon>Mucilaginibacter</taxon>
    </lineage>
</organism>
<dbReference type="EMBL" id="QAOQ01000010">
    <property type="protein sequence ID" value="PTQ92930.1"/>
    <property type="molecule type" value="Genomic_DNA"/>
</dbReference>
<dbReference type="InterPro" id="IPR019861">
    <property type="entry name" value="PorP/SprF_Bacteroidetes"/>
</dbReference>
<evidence type="ECO:0000313" key="3">
    <source>
        <dbReference type="Proteomes" id="UP000244168"/>
    </source>
</evidence>
<gene>
    <name evidence="2" type="ORF">C8P68_11061</name>
</gene>
<dbReference type="NCBIfam" id="TIGR03519">
    <property type="entry name" value="T9SS_PorP_fam"/>
    <property type="match status" value="1"/>
</dbReference>
<feature type="chain" id="PRO_5015421234" evidence="1">
    <location>
        <begin position="20"/>
        <end position="330"/>
    </location>
</feature>
<comment type="caution">
    <text evidence="2">The sequence shown here is derived from an EMBL/GenBank/DDBJ whole genome shotgun (WGS) entry which is preliminary data.</text>
</comment>
<dbReference type="RefSeq" id="WP_107831261.1">
    <property type="nucleotide sequence ID" value="NZ_CP160205.1"/>
</dbReference>
<evidence type="ECO:0000256" key="1">
    <source>
        <dbReference type="SAM" id="SignalP"/>
    </source>
</evidence>
<dbReference type="Proteomes" id="UP000244168">
    <property type="component" value="Unassembled WGS sequence"/>
</dbReference>
<name>A0A2T5J5D3_9SPHI</name>